<keyword evidence="3" id="KW-1185">Reference proteome</keyword>
<comment type="caution">
    <text evidence="2">The sequence shown here is derived from an EMBL/GenBank/DDBJ whole genome shotgun (WGS) entry which is preliminary data.</text>
</comment>
<proteinExistence type="predicted"/>
<sequence>MYLTPYTAMLNTELGNRGELGMGDVNEKEPDSVNYYKESSHWRVQRQDLEQLQSSYDCTMEQYGGAMYQLPDRSTKRVGFEISDRCLHCFGNSFIESLCFAVEGVGGPKWGWGIFSPTSRSMRFTRGTTPSERVQGTLRSLENATARGAAQPARRPTRILGVGNESEYVYDQKKAPKNSKTGKAMLQRASEVLGKMGGEIGEKAVDSERNDTIGKHGNAVKGQED</sequence>
<accession>A0ABR0BEU0</accession>
<evidence type="ECO:0000313" key="3">
    <source>
        <dbReference type="Proteomes" id="UP001287286"/>
    </source>
</evidence>
<dbReference type="EMBL" id="JAWRVI010000179">
    <property type="protein sequence ID" value="KAK4073032.1"/>
    <property type="molecule type" value="Genomic_DNA"/>
</dbReference>
<name>A0ABR0BEU0_PURLI</name>
<protein>
    <submittedName>
        <fullName evidence="2">Uncharacterized protein</fullName>
    </submittedName>
</protein>
<gene>
    <name evidence="2" type="ORF">Purlil1_13194</name>
</gene>
<organism evidence="2 3">
    <name type="scientific">Purpureocillium lilacinum</name>
    <name type="common">Paecilomyces lilacinus</name>
    <dbReference type="NCBI Taxonomy" id="33203"/>
    <lineage>
        <taxon>Eukaryota</taxon>
        <taxon>Fungi</taxon>
        <taxon>Dikarya</taxon>
        <taxon>Ascomycota</taxon>
        <taxon>Pezizomycotina</taxon>
        <taxon>Sordariomycetes</taxon>
        <taxon>Hypocreomycetidae</taxon>
        <taxon>Hypocreales</taxon>
        <taxon>Ophiocordycipitaceae</taxon>
        <taxon>Purpureocillium</taxon>
    </lineage>
</organism>
<reference evidence="2 3" key="1">
    <citation type="journal article" date="2024" name="Microbiol. Resour. Announc.">
        <title>Genome annotations for the ascomycete fungi Trichoderma harzianum, Trichoderma aggressivum, and Purpureocillium lilacinum.</title>
        <authorList>
            <person name="Beijen E.P.W."/>
            <person name="Ohm R.A."/>
        </authorList>
    </citation>
    <scope>NUCLEOTIDE SEQUENCE [LARGE SCALE GENOMIC DNA]</scope>
    <source>
        <strain evidence="2 3">CBS 150709</strain>
    </source>
</reference>
<evidence type="ECO:0000256" key="1">
    <source>
        <dbReference type="SAM" id="MobiDB-lite"/>
    </source>
</evidence>
<feature type="region of interest" description="Disordered" evidence="1">
    <location>
        <begin position="206"/>
        <end position="225"/>
    </location>
</feature>
<dbReference type="Proteomes" id="UP001287286">
    <property type="component" value="Unassembled WGS sequence"/>
</dbReference>
<evidence type="ECO:0000313" key="2">
    <source>
        <dbReference type="EMBL" id="KAK4073032.1"/>
    </source>
</evidence>